<evidence type="ECO:0000256" key="1">
    <source>
        <dbReference type="ARBA" id="ARBA00003294"/>
    </source>
</evidence>
<evidence type="ECO:0000256" key="5">
    <source>
        <dbReference type="ARBA" id="ARBA00022490"/>
    </source>
</evidence>
<dbReference type="Proteomes" id="UP000027215">
    <property type="component" value="Chromosome"/>
</dbReference>
<dbReference type="PRINTS" id="PR00146">
    <property type="entry name" value="DHPICSNTHASE"/>
</dbReference>
<comment type="function">
    <text evidence="1 12">Catalyzes the condensation of (S)-aspartate-beta-semialdehyde [(S)-ASA] and pyruvate to 4-hydroxy-tetrahydrodipicolinate (HTPA).</text>
</comment>
<dbReference type="PATRIC" id="fig|155920.8.peg.1274"/>
<dbReference type="InterPro" id="IPR005263">
    <property type="entry name" value="DapA"/>
</dbReference>
<dbReference type="EMBL" id="CP006696">
    <property type="protein sequence ID" value="AIC09841.1"/>
    <property type="molecule type" value="Genomic_DNA"/>
</dbReference>
<dbReference type="KEGG" id="xfs:D934_05375"/>
<keyword evidence="7 12" id="KW-0220">Diaminopimelate biosynthesis</keyword>
<dbReference type="EC" id="4.3.3.7" evidence="4 12"/>
<sequence>MYFKAVVLINFKSITVLSLSGIITALVTPFDRDGAFDRDAWIRLLDMQLAGGVQGVVIAGSTGEAATLTDAEYDEMLCSAVVRVGGRVPVLAGTGLSGTAKTISQTKRAADNGAGYALVVTPPYIRPNQGGLKAHYLAVAEQGGLPVVLYNVPSRTGCDLLPETVADLAGHPSIVGIKEACASRERVQALLALRRPGFAVFSGDDSSAARSMLDGADGLVSVASNVLPSAYRHLCDLARAGERGAIDLWNARLSDFHAFCGLDSNPIPIKALLQRIGIGYGLRLPLLPLSVCHHDIVDHLADQVAALEALSSRKIVTA</sequence>
<dbReference type="SMART" id="SM01130">
    <property type="entry name" value="DHDPS"/>
    <property type="match status" value="1"/>
</dbReference>
<dbReference type="GO" id="GO:0019877">
    <property type="term" value="P:diaminopimelate biosynthetic process"/>
    <property type="evidence" value="ECO:0007669"/>
    <property type="project" value="UniProtKB-UniRule"/>
</dbReference>
<evidence type="ECO:0000256" key="4">
    <source>
        <dbReference type="ARBA" id="ARBA00012086"/>
    </source>
</evidence>
<feature type="site" description="Part of a proton relay during catalysis" evidence="12">
    <location>
        <position position="61"/>
    </location>
</feature>
<feature type="binding site" evidence="12 15">
    <location>
        <position position="220"/>
    </location>
    <ligand>
        <name>pyruvate</name>
        <dbReference type="ChEBI" id="CHEBI:15361"/>
    </ligand>
</feature>
<evidence type="ECO:0000256" key="8">
    <source>
        <dbReference type="ARBA" id="ARBA00023154"/>
    </source>
</evidence>
<reference evidence="16 17" key="1">
    <citation type="submission" date="2013-08" db="EMBL/GenBank/DDBJ databases">
        <authorList>
            <person name="Stouthamer R."/>
            <person name="Nunney L."/>
        </authorList>
    </citation>
    <scope>NUCLEOTIDE SEQUENCE [LARGE SCALE GENOMIC DNA]</scope>
    <source>
        <strain evidence="17">ann-1</strain>
    </source>
</reference>
<evidence type="ECO:0000256" key="6">
    <source>
        <dbReference type="ARBA" id="ARBA00022605"/>
    </source>
</evidence>
<name>A0A060H8Z5_XYLFS</name>
<comment type="subcellular location">
    <subcellularLocation>
        <location evidence="12">Cytoplasm</location>
    </subcellularLocation>
</comment>
<keyword evidence="9 12" id="KW-0456">Lyase</keyword>
<evidence type="ECO:0000256" key="2">
    <source>
        <dbReference type="ARBA" id="ARBA00005120"/>
    </source>
</evidence>
<dbReference type="HAMAP" id="MF_00418">
    <property type="entry name" value="DapA"/>
    <property type="match status" value="1"/>
</dbReference>
<evidence type="ECO:0000256" key="15">
    <source>
        <dbReference type="PIRSR" id="PIRSR001365-2"/>
    </source>
</evidence>
<comment type="pathway">
    <text evidence="2 12">Amino-acid biosynthesis; L-lysine biosynthesis via DAP pathway; (S)-tetrahydrodipicolinate from L-aspartate: step 3/4.</text>
</comment>
<evidence type="ECO:0000256" key="12">
    <source>
        <dbReference type="HAMAP-Rule" id="MF_00418"/>
    </source>
</evidence>
<keyword evidence="8 12" id="KW-0457">Lysine biosynthesis</keyword>
<proteinExistence type="inferred from homology"/>
<dbReference type="InterPro" id="IPR002220">
    <property type="entry name" value="DapA-like"/>
</dbReference>
<dbReference type="PROSITE" id="PS00666">
    <property type="entry name" value="DHDPS_2"/>
    <property type="match status" value="1"/>
</dbReference>
<dbReference type="GO" id="GO:0008840">
    <property type="term" value="F:4-hydroxy-tetrahydrodipicolinate synthase activity"/>
    <property type="evidence" value="ECO:0007669"/>
    <property type="project" value="UniProtKB-UniRule"/>
</dbReference>
<evidence type="ECO:0000256" key="10">
    <source>
        <dbReference type="ARBA" id="ARBA00023270"/>
    </source>
</evidence>
<dbReference type="PANTHER" id="PTHR12128">
    <property type="entry name" value="DIHYDRODIPICOLINATE SYNTHASE"/>
    <property type="match status" value="1"/>
</dbReference>
<dbReference type="PANTHER" id="PTHR12128:SF66">
    <property type="entry name" value="4-HYDROXY-2-OXOGLUTARATE ALDOLASE, MITOCHONDRIAL"/>
    <property type="match status" value="1"/>
</dbReference>
<gene>
    <name evidence="12" type="primary">dapA</name>
    <name evidence="16" type="ORF">D934_05375</name>
</gene>
<dbReference type="InterPro" id="IPR020625">
    <property type="entry name" value="Schiff_base-form_aldolases_AS"/>
</dbReference>
<keyword evidence="10 12" id="KW-0704">Schiff base</keyword>
<organism evidence="16 17">
    <name type="scientific">Xylella fastidiosa subsp. sandyi Ann-1</name>
    <dbReference type="NCBI Taxonomy" id="155920"/>
    <lineage>
        <taxon>Bacteria</taxon>
        <taxon>Pseudomonadati</taxon>
        <taxon>Pseudomonadota</taxon>
        <taxon>Gammaproteobacteria</taxon>
        <taxon>Lysobacterales</taxon>
        <taxon>Lysobacteraceae</taxon>
        <taxon>Xylella</taxon>
    </lineage>
</organism>
<comment type="caution">
    <text evidence="12">Was originally thought to be a dihydrodipicolinate synthase (DHDPS), catalyzing the condensation of (S)-aspartate-beta-semialdehyde [(S)-ASA] and pyruvate to dihydrodipicolinate (DHDP). However, it was shown in E.coli that the product of the enzymatic reaction is not dihydrodipicolinate but in fact (4S)-4-hydroxy-2,3,4,5-tetrahydro-(2S)-dipicolinic acid (HTPA), and that the consecutive dehydration reaction leading to DHDP is not spontaneous but catalyzed by DapB.</text>
</comment>
<comment type="catalytic activity">
    <reaction evidence="11 12">
        <text>L-aspartate 4-semialdehyde + pyruvate = (2S,4S)-4-hydroxy-2,3,4,5-tetrahydrodipicolinate + H2O + H(+)</text>
        <dbReference type="Rhea" id="RHEA:34171"/>
        <dbReference type="ChEBI" id="CHEBI:15361"/>
        <dbReference type="ChEBI" id="CHEBI:15377"/>
        <dbReference type="ChEBI" id="CHEBI:15378"/>
        <dbReference type="ChEBI" id="CHEBI:67139"/>
        <dbReference type="ChEBI" id="CHEBI:537519"/>
        <dbReference type="EC" id="4.3.3.7"/>
    </reaction>
</comment>
<feature type="active site" description="Schiff-base intermediate with substrate" evidence="12 14">
    <location>
        <position position="178"/>
    </location>
</feature>
<evidence type="ECO:0000256" key="13">
    <source>
        <dbReference type="PIRNR" id="PIRNR001365"/>
    </source>
</evidence>
<dbReference type="UniPathway" id="UPA00034">
    <property type="reaction ID" value="UER00017"/>
</dbReference>
<keyword evidence="6 12" id="KW-0028">Amino-acid biosynthesis</keyword>
<dbReference type="NCBIfam" id="TIGR00674">
    <property type="entry name" value="dapA"/>
    <property type="match status" value="1"/>
</dbReference>
<evidence type="ECO:0000313" key="16">
    <source>
        <dbReference type="EMBL" id="AIC09841.1"/>
    </source>
</evidence>
<evidence type="ECO:0000313" key="17">
    <source>
        <dbReference type="Proteomes" id="UP000027215"/>
    </source>
</evidence>
<comment type="similarity">
    <text evidence="3 12 13">Belongs to the DapA family.</text>
</comment>
<dbReference type="InterPro" id="IPR020624">
    <property type="entry name" value="Schiff_base-form_aldolases_CS"/>
</dbReference>
<dbReference type="CDD" id="cd00950">
    <property type="entry name" value="DHDPS"/>
    <property type="match status" value="1"/>
</dbReference>
<feature type="active site" description="Proton donor/acceptor" evidence="12 14">
    <location>
        <position position="150"/>
    </location>
</feature>
<dbReference type="GO" id="GO:0005829">
    <property type="term" value="C:cytosol"/>
    <property type="evidence" value="ECO:0007669"/>
    <property type="project" value="TreeGrafter"/>
</dbReference>
<dbReference type="AlphaFoldDB" id="A0A060H8Z5"/>
<evidence type="ECO:0000256" key="9">
    <source>
        <dbReference type="ARBA" id="ARBA00023239"/>
    </source>
</evidence>
<dbReference type="SUPFAM" id="SSF51569">
    <property type="entry name" value="Aldolase"/>
    <property type="match status" value="1"/>
</dbReference>
<dbReference type="Gene3D" id="3.20.20.70">
    <property type="entry name" value="Aldolase class I"/>
    <property type="match status" value="1"/>
</dbReference>
<dbReference type="PIRSF" id="PIRSF001365">
    <property type="entry name" value="DHDPS"/>
    <property type="match status" value="1"/>
</dbReference>
<dbReference type="HOGENOM" id="CLU_049343_7_1_6"/>
<feature type="binding site" evidence="12 15">
    <location>
        <position position="62"/>
    </location>
    <ligand>
        <name>pyruvate</name>
        <dbReference type="ChEBI" id="CHEBI:15361"/>
    </ligand>
</feature>
<comment type="subunit">
    <text evidence="12">Homotetramer; dimer of dimers.</text>
</comment>
<evidence type="ECO:0000256" key="3">
    <source>
        <dbReference type="ARBA" id="ARBA00007592"/>
    </source>
</evidence>
<protein>
    <recommendedName>
        <fullName evidence="4 12">4-hydroxy-tetrahydrodipicolinate synthase</fullName>
        <shortName evidence="12">HTPA synthase</shortName>
        <ecNumber evidence="4 12">4.3.3.7</ecNumber>
    </recommendedName>
</protein>
<keyword evidence="5 12" id="KW-0963">Cytoplasm</keyword>
<dbReference type="GO" id="GO:0009089">
    <property type="term" value="P:lysine biosynthetic process via diaminopimelate"/>
    <property type="evidence" value="ECO:0007669"/>
    <property type="project" value="UniProtKB-UniRule"/>
</dbReference>
<accession>A0A060H8Z5</accession>
<evidence type="ECO:0000256" key="11">
    <source>
        <dbReference type="ARBA" id="ARBA00047836"/>
    </source>
</evidence>
<dbReference type="InterPro" id="IPR013785">
    <property type="entry name" value="Aldolase_TIM"/>
</dbReference>
<evidence type="ECO:0000256" key="14">
    <source>
        <dbReference type="PIRSR" id="PIRSR001365-1"/>
    </source>
</evidence>
<dbReference type="PROSITE" id="PS00665">
    <property type="entry name" value="DHDPS_1"/>
    <property type="match status" value="1"/>
</dbReference>
<evidence type="ECO:0000256" key="7">
    <source>
        <dbReference type="ARBA" id="ARBA00022915"/>
    </source>
</evidence>
<feature type="site" description="Part of a proton relay during catalysis" evidence="12">
    <location>
        <position position="124"/>
    </location>
</feature>
<dbReference type="Pfam" id="PF00701">
    <property type="entry name" value="DHDPS"/>
    <property type="match status" value="1"/>
</dbReference>